<feature type="compositionally biased region" description="Basic and acidic residues" evidence="1">
    <location>
        <begin position="126"/>
        <end position="138"/>
    </location>
</feature>
<organism evidence="2 3">
    <name type="scientific">Salmon gill poxvirus</name>
    <dbReference type="NCBI Taxonomy" id="1680908"/>
    <lineage>
        <taxon>Viruses</taxon>
        <taxon>Varidnaviria</taxon>
        <taxon>Bamfordvirae</taxon>
        <taxon>Nucleocytoviricota</taxon>
        <taxon>Pokkesviricetes</taxon>
        <taxon>Chitovirales</taxon>
        <taxon>Poxviridae</taxon>
        <taxon>Chordopoxvirinae</taxon>
        <taxon>Salmonpoxvirus</taxon>
        <taxon>Salmonpoxvirus gillpox</taxon>
        <taxon>Salmon gillpox virus</taxon>
    </lineage>
</organism>
<reference evidence="2 3" key="1">
    <citation type="journal article" date="2015" name="J. Virol.">
        <title>Salmon gill poxvirus, the deepest representative of the Chordopoxvirinae.</title>
        <authorList>
            <person name="Gjessing M.C."/>
            <person name="Yutin N."/>
            <person name="Tengs T."/>
            <person name="Senkevich T."/>
            <person name="Koonin E.V."/>
            <person name="Ronning H.P."/>
            <person name="Alarson M."/>
            <person name="Ylving S."/>
            <person name="Lie K.-I."/>
            <person name="Saure B."/>
            <person name="Tran L."/>
            <person name="Moss B."/>
            <person name="Dale O.B."/>
        </authorList>
    </citation>
    <scope>NUCLEOTIDE SEQUENCE [LARGE SCALE GENOMIC DNA]</scope>
    <source>
        <strain evidence="2">2012-04-F277-L3G</strain>
    </source>
</reference>
<evidence type="ECO:0000256" key="1">
    <source>
        <dbReference type="SAM" id="MobiDB-lite"/>
    </source>
</evidence>
<name>A0A0H4Y165_9POXV</name>
<evidence type="ECO:0000313" key="2">
    <source>
        <dbReference type="EMBL" id="AKR04147.1"/>
    </source>
</evidence>
<dbReference type="KEGG" id="vg:25392190"/>
<keyword evidence="3" id="KW-1185">Reference proteome</keyword>
<feature type="compositionally biased region" description="Basic residues" evidence="1">
    <location>
        <begin position="139"/>
        <end position="152"/>
    </location>
</feature>
<accession>A0A0H4Y165</accession>
<proteinExistence type="predicted"/>
<dbReference type="GeneID" id="25392190"/>
<dbReference type="Proteomes" id="UP000105007">
    <property type="component" value="Segment"/>
</dbReference>
<feature type="region of interest" description="Disordered" evidence="1">
    <location>
        <begin position="87"/>
        <end position="154"/>
    </location>
</feature>
<dbReference type="RefSeq" id="YP_009162395.1">
    <property type="nucleotide sequence ID" value="NC_027707.1"/>
</dbReference>
<evidence type="ECO:0000313" key="3">
    <source>
        <dbReference type="Proteomes" id="UP000105007"/>
    </source>
</evidence>
<dbReference type="EMBL" id="KT159937">
    <property type="protein sequence ID" value="AKR04147.1"/>
    <property type="molecule type" value="Genomic_DNA"/>
</dbReference>
<feature type="compositionally biased region" description="Basic and acidic residues" evidence="1">
    <location>
        <begin position="98"/>
        <end position="114"/>
    </location>
</feature>
<gene>
    <name evidence="2" type="ORF">SGPV023</name>
</gene>
<sequence length="173" mass="20831">MFKKEPIMGMRKLILLLRKCPWTIYLPHDVLGLETGVDPSRVQKYLDKNFPEHEQIPRKIVLTDLQKKKLNMYKMQMIHIHDERVANRRRSKAQSRRLAAEAKHECSEDVKHVNTPDVEQPEYSEEETRILSANEKHQRDHQRKKTQKRRTKEHMSDVFYKNVMVNNYHNLFT</sequence>
<protein>
    <submittedName>
        <fullName evidence="2">Uncharacterized protein</fullName>
    </submittedName>
</protein>